<evidence type="ECO:0000313" key="4">
    <source>
        <dbReference type="Proteomes" id="UP000254841"/>
    </source>
</evidence>
<dbReference type="InterPro" id="IPR011010">
    <property type="entry name" value="DNA_brk_join_enz"/>
</dbReference>
<dbReference type="Proteomes" id="UP000254841">
    <property type="component" value="Unassembled WGS sequence"/>
</dbReference>
<name>A0A377J529_9HELI</name>
<sequence length="357" mass="40887">MTYPLRSRSTLLGNYVFWLGKFFIHKITTLSNRHIHDSSTLSKSLDSIRDATSLAHLTESIKQARNSGMTGINTYALPLLRLGRFLQDSRIQDLEEIDEVFLAEFITLSTARLSNATKRNYRIALIGFFGFIDKHNEDESGKSYIFNIELKNLAGTRGKSGVKLPTFLKTDELERFLHSIDTTPLPAKTQARDRLIVKFIIYTGIRVSEAINLQAQKVIQENDVFMLTIQGKGDKYRVVMIKASHIKQLLHSWLTLREEIPNIQSNLLFCNKKGKPLSQPYVYGIVRKMLLNIGIKKEKMGAHMLRHSFATLLYQKHKDLVLVQEALGHADLNTSRIYTHFDKDRLIKAVDIMDSLH</sequence>
<evidence type="ECO:0000256" key="1">
    <source>
        <dbReference type="ARBA" id="ARBA00023172"/>
    </source>
</evidence>
<dbReference type="EMBL" id="UGHV01000001">
    <property type="protein sequence ID" value="STO97405.1"/>
    <property type="molecule type" value="Genomic_DNA"/>
</dbReference>
<dbReference type="InterPro" id="IPR041308">
    <property type="entry name" value="Xer_N"/>
</dbReference>
<dbReference type="AlphaFoldDB" id="A0A377J529"/>
<dbReference type="RefSeq" id="WP_115011642.1">
    <property type="nucleotide sequence ID" value="NZ_UGHV01000001.1"/>
</dbReference>
<organism evidence="3 4">
    <name type="scientific">Helicobacter canis</name>
    <dbReference type="NCBI Taxonomy" id="29419"/>
    <lineage>
        <taxon>Bacteria</taxon>
        <taxon>Pseudomonadati</taxon>
        <taxon>Campylobacterota</taxon>
        <taxon>Epsilonproteobacteria</taxon>
        <taxon>Campylobacterales</taxon>
        <taxon>Helicobacteraceae</taxon>
        <taxon>Helicobacter</taxon>
    </lineage>
</organism>
<dbReference type="InterPro" id="IPR050090">
    <property type="entry name" value="Tyrosine_recombinase_XerCD"/>
</dbReference>
<feature type="domain" description="Tyr recombinase" evidence="2">
    <location>
        <begin position="163"/>
        <end position="351"/>
    </location>
</feature>
<dbReference type="InterPro" id="IPR002104">
    <property type="entry name" value="Integrase_catalytic"/>
</dbReference>
<dbReference type="PANTHER" id="PTHR30349">
    <property type="entry name" value="PHAGE INTEGRASE-RELATED"/>
    <property type="match status" value="1"/>
</dbReference>
<proteinExistence type="predicted"/>
<protein>
    <submittedName>
        <fullName evidence="3">Integrase/recombinase XerD</fullName>
    </submittedName>
</protein>
<reference evidence="3 4" key="1">
    <citation type="submission" date="2018-06" db="EMBL/GenBank/DDBJ databases">
        <authorList>
            <consortium name="Pathogen Informatics"/>
            <person name="Doyle S."/>
        </authorList>
    </citation>
    <scope>NUCLEOTIDE SEQUENCE [LARGE SCALE GENOMIC DNA]</scope>
    <source>
        <strain evidence="3 4">NCTC12410</strain>
    </source>
</reference>
<dbReference type="Gene3D" id="1.10.443.10">
    <property type="entry name" value="Intergrase catalytic core"/>
    <property type="match status" value="1"/>
</dbReference>
<dbReference type="GO" id="GO:0015074">
    <property type="term" value="P:DNA integration"/>
    <property type="evidence" value="ECO:0007669"/>
    <property type="project" value="InterPro"/>
</dbReference>
<dbReference type="PROSITE" id="PS51898">
    <property type="entry name" value="TYR_RECOMBINASE"/>
    <property type="match status" value="1"/>
</dbReference>
<dbReference type="Pfam" id="PF18644">
    <property type="entry name" value="Phage_int_SAM_6"/>
    <property type="match status" value="1"/>
</dbReference>
<keyword evidence="1" id="KW-0233">DNA recombination</keyword>
<dbReference type="SUPFAM" id="SSF56349">
    <property type="entry name" value="DNA breaking-rejoining enzymes"/>
    <property type="match status" value="1"/>
</dbReference>
<dbReference type="OrthoDB" id="9801717at2"/>
<dbReference type="InterPro" id="IPR013762">
    <property type="entry name" value="Integrase-like_cat_sf"/>
</dbReference>
<dbReference type="GO" id="GO:0006310">
    <property type="term" value="P:DNA recombination"/>
    <property type="evidence" value="ECO:0007669"/>
    <property type="project" value="UniProtKB-KW"/>
</dbReference>
<accession>A0A377J529</accession>
<evidence type="ECO:0000313" key="3">
    <source>
        <dbReference type="EMBL" id="STO97405.1"/>
    </source>
</evidence>
<gene>
    <name evidence="3" type="primary">xerD</name>
    <name evidence="3" type="ORF">NCTC12410_01231</name>
</gene>
<dbReference type="PANTHER" id="PTHR30349:SF64">
    <property type="entry name" value="PROPHAGE INTEGRASE INTD-RELATED"/>
    <property type="match status" value="1"/>
</dbReference>
<evidence type="ECO:0000259" key="2">
    <source>
        <dbReference type="PROSITE" id="PS51898"/>
    </source>
</evidence>
<dbReference type="Pfam" id="PF00589">
    <property type="entry name" value="Phage_integrase"/>
    <property type="match status" value="1"/>
</dbReference>
<dbReference type="GO" id="GO:0003677">
    <property type="term" value="F:DNA binding"/>
    <property type="evidence" value="ECO:0007669"/>
    <property type="project" value="InterPro"/>
</dbReference>